<evidence type="ECO:0000256" key="6">
    <source>
        <dbReference type="ARBA" id="ARBA00023175"/>
    </source>
</evidence>
<dbReference type="GO" id="GO:0016459">
    <property type="term" value="C:myosin complex"/>
    <property type="evidence" value="ECO:0007669"/>
    <property type="project" value="UniProtKB-KW"/>
</dbReference>
<feature type="coiled-coil region" evidence="9">
    <location>
        <begin position="893"/>
        <end position="1056"/>
    </location>
</feature>
<gene>
    <name evidence="13" type="ORF">PAXRUDRAFT_829323</name>
</gene>
<evidence type="ECO:0000256" key="4">
    <source>
        <dbReference type="ARBA" id="ARBA00023054"/>
    </source>
</evidence>
<keyword evidence="14" id="KW-1185">Reference proteome</keyword>
<dbReference type="SMART" id="SM00242">
    <property type="entry name" value="MYSc"/>
    <property type="match status" value="1"/>
</dbReference>
<dbReference type="InterPro" id="IPR036961">
    <property type="entry name" value="Kinesin_motor_dom_sf"/>
</dbReference>
<proteinExistence type="inferred from homology"/>
<dbReference type="OrthoDB" id="6108017at2759"/>
<dbReference type="InterPro" id="IPR001609">
    <property type="entry name" value="Myosin_head_motor_dom-like"/>
</dbReference>
<dbReference type="Pfam" id="PF00063">
    <property type="entry name" value="Myosin_head"/>
    <property type="match status" value="1"/>
</dbReference>
<feature type="region of interest" description="Disordered" evidence="10">
    <location>
        <begin position="2318"/>
        <end position="2348"/>
    </location>
</feature>
<dbReference type="Proteomes" id="UP000054538">
    <property type="component" value="Unassembled WGS sequence"/>
</dbReference>
<dbReference type="SUPFAM" id="SSF90257">
    <property type="entry name" value="Myosin rod fragments"/>
    <property type="match status" value="1"/>
</dbReference>
<keyword evidence="5 8" id="KW-0518">Myosin</keyword>
<feature type="coiled-coil region" evidence="9">
    <location>
        <begin position="1914"/>
        <end position="1948"/>
    </location>
</feature>
<dbReference type="Gene3D" id="1.20.58.530">
    <property type="match status" value="1"/>
</dbReference>
<feature type="region of interest" description="Disordered" evidence="10">
    <location>
        <begin position="2217"/>
        <end position="2266"/>
    </location>
</feature>
<evidence type="ECO:0000256" key="8">
    <source>
        <dbReference type="PROSITE-ProRule" id="PRU00782"/>
    </source>
</evidence>
<sequence length="2348" mass="267435">MNGPRPSQSAEAARAAALQAEFNEKKWVWVPDEKEGYLAGWVHQEDEETAEIVMSTGGEIRRVPLYALSKMNPPKFDRVDDIADLTFLNEASVVHNLRLRYGSGAIYTYSGLFLVAINPYQNLPLYTDAIIQQYRNKRRDENPPHIFAVSERAWVNMQEERENQSILITGESGAGKTESTKKVIQYLSAIATDTHLPTSSHTHSPSLSAPHSTIPSTGLPRSSSFRNKSISISGSGGSLTAKGRLGLLERQIIQANPILEAFGNAQTQRNNNSSRFGKFIRISFAPDGSISGANIDWYLLEKSRVAVRSPAERNFHVFYQLMSAGGSLKDPLLLDGGIDSYEFLNRSRREVDGVNDRDDWDTLINALEVVGFSQTEQFDLFRIVAAVLHLGNIAITSTRADDAVMAYPAQAERVCHLLGIPTAEFTKAVLRPKVLAGREWVAQARTGQQASDELAALCKTLYEKSFGALVDRINRALDRPTPKSTFISVLDIAGFEIFEINTYEQLLINFTNEKLQQFFNHHMFVLEQEEYSREGIEWDYVNFKLDLQPTIDLIEGSGGTIGILSCLDEECIMPKATDLTFTEKVHSIWSGELRPGEQPHLGRTKYSLPKFEQGFIITHYAGKVEYRTDGWLEKNKDPLNDNLTRVLAASTEPYVASLFQDYVGPYSELPSSSVGFSLGKKRGVKKGAFRTVAQRHREQLSLLMTQLHATQPHFIRCIVPNVNKKAGRVDVPLVLDQLRCNGVLEGIRIARLGYPNRLPFVEFRQRYEIMTPGVIPRGYMDGRKACLRMVEALELDTELYRVGTSKIFFKAGVLAELEERRDALLYDVFSRLQAVARKFSARRQMKKILNRAIAIRTIQRNARVYGDLRDWPWWQLYTKVRPLLAATRNDEELRRKDVELQLIKERVERDQREKANLENVKMALEAEKQKIVKELEAGRSLALDKDLLLERSKQREVELEEEIVALHADLDVLDSQLDRALLRQKETDEKHEHLRQAFDQAAEHLVRLESQRNEWKEKEAEFTLLLSTMESNMSQVQDERDEMQKLNEDFTTLVSQRDEDLARLKERSEVSVSELQSKLAVELRTTELLNAKIEQVEKGSRQAKDQLAELTRTANEYSTMIRKKEGDIAHLTSEITASKRERAQLQRDMIEIRALTEKQKAELDTSKADADRTVAAKAKLQEELDDLRALMQTKTTEETRRREVEKSKEEELVDLRSQVVDLQKQLGSLQNTALENQSKLNLEVERVSRQYAQLENAHASLLERERSVKEQSAKAEGAVVALEKTKRTLESELQALRARQIDSDSQLAEALKAKESLERQLVAATSKYNEIEDTALQLERDARARERQLEQVRKQFEAESAKCKQLHQVATDQKRELALDQGRLAKMDAALNKALTDLKNKEWEIKQLESRQDKTIVEHVHVLEKAKRVTDQQLKEAHEELQKNAVYIRSLEKAKTALTREAEDFVRENKMERVEIRAIEKTAKANEEKALKALTALETERKARDIAESGNRRLQAELNGVKGELEATQDQLTIAQRSKESLEGELAKLAEDVDATPSNASAQNQYELKISHLEEQLRDAETARGLVAKINAQIDRQHKELRKLIMKDTPIDQSFRSRLIRELQLADDELAKQLSGYAQGISIPETPRSAVQSVRFERPRALSTDVPRSQDSKNQSTALTQHIQELELRIAGSDRIRQHLEQLIRDLTADLESSNGSTVSLQSYRQRLAKENARLSSMLKDEATARRAAEAVHAGGQAVWEKFQTAIAKEREAYARLEDSRKALLAQQRNSQVELEEVRKRLRDLSQSKKQVENELADAQDKSDAETAAKNDVINAHRQLQAQFQELQITSAAAIAMQSELQEAIESYKQKAQISSAKLQDAEISQAKAEHAEAFSRRAFIDLEKAHTDLVADRKAVGEKLQATEQKLRELEQQIEEEDQESSELGIHRHRLAQQLQDERLQHQKDLAERDFAGDQTRKKYQAELAQLSEELQSQRDTMTRLREDNRKIHSDYDELQLRFDEEVYSGGAWKREKERMETKIVDLTKAYETSTTAQSDQQAQIVSLHSQVRELRSVLNDAEADRAMLQKARRSLQAELEGIKLDHIDASRVSSDREMQKLQLEKQDLERSLEEQEDRASAAFGRMKTAETHAAESQLELDKIRLENTELDRMNAQLEKQVKELNVRIVDLETKSYASTPQPNSTIRQLQTRVEELTTQLNQASNDKRHSTPLRSSDKAVREIQLQLQESERQRTKLEDDRTASESQIQDLRQKLDKAQSGENELVRANRRLELQVVEAKQTTLTLEREVERLRSRINRPASSVMSDVSSNTAISSGASSVGSPRKHKPS</sequence>
<dbReference type="Gene3D" id="1.10.10.820">
    <property type="match status" value="1"/>
</dbReference>
<feature type="coiled-coil region" evidence="9">
    <location>
        <begin position="1511"/>
        <end position="1607"/>
    </location>
</feature>
<evidence type="ECO:0000256" key="2">
    <source>
        <dbReference type="ARBA" id="ARBA00022741"/>
    </source>
</evidence>
<evidence type="ECO:0000256" key="7">
    <source>
        <dbReference type="ARBA" id="ARBA00023203"/>
    </source>
</evidence>
<feature type="domain" description="Myosin motor" evidence="11">
    <location>
        <begin position="77"/>
        <end position="822"/>
    </location>
</feature>
<evidence type="ECO:0000313" key="13">
    <source>
        <dbReference type="EMBL" id="KIK93104.1"/>
    </source>
</evidence>
<dbReference type="Gene3D" id="2.30.30.360">
    <property type="entry name" value="Myosin S1 fragment, N-terminal"/>
    <property type="match status" value="1"/>
</dbReference>
<evidence type="ECO:0000256" key="9">
    <source>
        <dbReference type="SAM" id="Coils"/>
    </source>
</evidence>
<dbReference type="EMBL" id="KN825213">
    <property type="protein sequence ID" value="KIK93104.1"/>
    <property type="molecule type" value="Genomic_DNA"/>
</dbReference>
<evidence type="ECO:0000256" key="5">
    <source>
        <dbReference type="ARBA" id="ARBA00023123"/>
    </source>
</evidence>
<dbReference type="GO" id="GO:0016020">
    <property type="term" value="C:membrane"/>
    <property type="evidence" value="ECO:0007669"/>
    <property type="project" value="TreeGrafter"/>
</dbReference>
<feature type="coiled-coil region" evidence="9">
    <location>
        <begin position="1978"/>
        <end position="2019"/>
    </location>
</feature>
<dbReference type="PANTHER" id="PTHR13140:SF857">
    <property type="entry name" value="MYOSIN-11"/>
    <property type="match status" value="1"/>
</dbReference>
<keyword evidence="4 9" id="KW-0175">Coiled coil</keyword>
<keyword evidence="6 8" id="KW-0505">Motor protein</keyword>
<dbReference type="GO" id="GO:0005524">
    <property type="term" value="F:ATP binding"/>
    <property type="evidence" value="ECO:0007669"/>
    <property type="project" value="UniProtKB-UniRule"/>
</dbReference>
<keyword evidence="7 8" id="KW-0009">Actin-binding</keyword>
<evidence type="ECO:0000313" key="14">
    <source>
        <dbReference type="Proteomes" id="UP000054538"/>
    </source>
</evidence>
<feature type="compositionally biased region" description="Low complexity" evidence="10">
    <location>
        <begin position="2327"/>
        <end position="2338"/>
    </location>
</feature>
<keyword evidence="3 8" id="KW-0067">ATP-binding</keyword>
<evidence type="ECO:0000256" key="3">
    <source>
        <dbReference type="ARBA" id="ARBA00022840"/>
    </source>
</evidence>
<feature type="region of interest" description="Disordered" evidence="10">
    <location>
        <begin position="196"/>
        <end position="227"/>
    </location>
</feature>
<dbReference type="PRINTS" id="PR00193">
    <property type="entry name" value="MYOSINHEAVY"/>
</dbReference>
<dbReference type="InterPro" id="IPR004009">
    <property type="entry name" value="SH3_Myosin"/>
</dbReference>
<reference evidence="13 14" key="1">
    <citation type="submission" date="2014-04" db="EMBL/GenBank/DDBJ databases">
        <authorList>
            <consortium name="DOE Joint Genome Institute"/>
            <person name="Kuo A."/>
            <person name="Kohler A."/>
            <person name="Jargeat P."/>
            <person name="Nagy L.G."/>
            <person name="Floudas D."/>
            <person name="Copeland A."/>
            <person name="Barry K.W."/>
            <person name="Cichocki N."/>
            <person name="Veneault-Fourrey C."/>
            <person name="LaButti K."/>
            <person name="Lindquist E.A."/>
            <person name="Lipzen A."/>
            <person name="Lundell T."/>
            <person name="Morin E."/>
            <person name="Murat C."/>
            <person name="Sun H."/>
            <person name="Tunlid A."/>
            <person name="Henrissat B."/>
            <person name="Grigoriev I.V."/>
            <person name="Hibbett D.S."/>
            <person name="Martin F."/>
            <person name="Nordberg H.P."/>
            <person name="Cantor M.N."/>
            <person name="Hua S.X."/>
        </authorList>
    </citation>
    <scope>NUCLEOTIDE SEQUENCE [LARGE SCALE GENOMIC DNA]</scope>
    <source>
        <strain evidence="13 14">Ve08.2h10</strain>
    </source>
</reference>
<protein>
    <recommendedName>
        <fullName evidence="15">Nonmuscle myosin heavy chain b</fullName>
    </recommendedName>
</protein>
<evidence type="ECO:0000256" key="10">
    <source>
        <dbReference type="SAM" id="MobiDB-lite"/>
    </source>
</evidence>
<dbReference type="InterPro" id="IPR008989">
    <property type="entry name" value="Myosin_S1_N"/>
</dbReference>
<dbReference type="SUPFAM" id="SSF52540">
    <property type="entry name" value="P-loop containing nucleoside triphosphate hydrolases"/>
    <property type="match status" value="1"/>
</dbReference>
<feature type="coiled-coil region" evidence="9">
    <location>
        <begin position="1093"/>
        <end position="1359"/>
    </location>
</feature>
<accession>A0A0D0E091</accession>
<dbReference type="InterPro" id="IPR027417">
    <property type="entry name" value="P-loop_NTPase"/>
</dbReference>
<feature type="coiled-coil region" evidence="9">
    <location>
        <begin position="1767"/>
        <end position="1829"/>
    </location>
</feature>
<dbReference type="HOGENOM" id="CLU_000192_5_3_1"/>
<dbReference type="Pfam" id="PF02736">
    <property type="entry name" value="Myosin_N"/>
    <property type="match status" value="1"/>
</dbReference>
<dbReference type="Gene3D" id="3.30.70.1590">
    <property type="match status" value="1"/>
</dbReference>
<dbReference type="FunCoup" id="A0A0D0E091">
    <property type="interactions" value="63"/>
</dbReference>
<dbReference type="GO" id="GO:0007015">
    <property type="term" value="P:actin filament organization"/>
    <property type="evidence" value="ECO:0007669"/>
    <property type="project" value="TreeGrafter"/>
</dbReference>
<name>A0A0D0E091_9AGAM</name>
<evidence type="ECO:0008006" key="15">
    <source>
        <dbReference type="Google" id="ProtNLM"/>
    </source>
</evidence>
<dbReference type="Gene3D" id="1.20.120.720">
    <property type="entry name" value="Myosin VI head, motor domain, U50 subdomain"/>
    <property type="match status" value="1"/>
</dbReference>
<comment type="similarity">
    <text evidence="1 8">Belongs to the TRAFAC class myosin-kinesin ATPase superfamily. Myosin family.</text>
</comment>
<feature type="region of interest" description="Actin-binding" evidence="8">
    <location>
        <begin position="700"/>
        <end position="722"/>
    </location>
</feature>
<feature type="binding site" evidence="8">
    <location>
        <begin position="170"/>
        <end position="177"/>
    </location>
    <ligand>
        <name>ATP</name>
        <dbReference type="ChEBI" id="CHEBI:30616"/>
    </ligand>
</feature>
<organism evidence="13 14">
    <name type="scientific">Paxillus rubicundulus Ve08.2h10</name>
    <dbReference type="NCBI Taxonomy" id="930991"/>
    <lineage>
        <taxon>Eukaryota</taxon>
        <taxon>Fungi</taxon>
        <taxon>Dikarya</taxon>
        <taxon>Basidiomycota</taxon>
        <taxon>Agaricomycotina</taxon>
        <taxon>Agaricomycetes</taxon>
        <taxon>Agaricomycetidae</taxon>
        <taxon>Boletales</taxon>
        <taxon>Paxilineae</taxon>
        <taxon>Paxillaceae</taxon>
        <taxon>Paxillus</taxon>
    </lineage>
</organism>
<dbReference type="FunFam" id="3.40.850.10:FF:000101">
    <property type="entry name" value="Slow myosin heavy chain 2"/>
    <property type="match status" value="1"/>
</dbReference>
<feature type="domain" description="Myosin N-terminal SH3-like" evidence="12">
    <location>
        <begin position="23"/>
        <end position="73"/>
    </location>
</feature>
<dbReference type="PANTHER" id="PTHR13140">
    <property type="entry name" value="MYOSIN"/>
    <property type="match status" value="1"/>
</dbReference>
<dbReference type="InParanoid" id="A0A0D0E091"/>
<keyword evidence="2 8" id="KW-0547">Nucleotide-binding</keyword>
<reference evidence="14" key="2">
    <citation type="submission" date="2015-01" db="EMBL/GenBank/DDBJ databases">
        <title>Evolutionary Origins and Diversification of the Mycorrhizal Mutualists.</title>
        <authorList>
            <consortium name="DOE Joint Genome Institute"/>
            <consortium name="Mycorrhizal Genomics Consortium"/>
            <person name="Kohler A."/>
            <person name="Kuo A."/>
            <person name="Nagy L.G."/>
            <person name="Floudas D."/>
            <person name="Copeland A."/>
            <person name="Barry K.W."/>
            <person name="Cichocki N."/>
            <person name="Veneault-Fourrey C."/>
            <person name="LaButti K."/>
            <person name="Lindquist E.A."/>
            <person name="Lipzen A."/>
            <person name="Lundell T."/>
            <person name="Morin E."/>
            <person name="Murat C."/>
            <person name="Riley R."/>
            <person name="Ohm R."/>
            <person name="Sun H."/>
            <person name="Tunlid A."/>
            <person name="Henrissat B."/>
            <person name="Grigoriev I.V."/>
            <person name="Hibbett D.S."/>
            <person name="Martin F."/>
        </authorList>
    </citation>
    <scope>NUCLEOTIDE SEQUENCE [LARGE SCALE GENOMIC DNA]</scope>
    <source>
        <strain evidence="14">Ve08.2h10</strain>
    </source>
</reference>
<dbReference type="PROSITE" id="PS51456">
    <property type="entry name" value="MYOSIN_MOTOR"/>
    <property type="match status" value="1"/>
</dbReference>
<dbReference type="Gene3D" id="4.10.270.10">
    <property type="entry name" value="Myosin, subunit A"/>
    <property type="match status" value="1"/>
</dbReference>
<evidence type="ECO:0000259" key="11">
    <source>
        <dbReference type="PROSITE" id="PS51456"/>
    </source>
</evidence>
<evidence type="ECO:0000256" key="1">
    <source>
        <dbReference type="ARBA" id="ARBA00008314"/>
    </source>
</evidence>
<dbReference type="STRING" id="930991.A0A0D0E091"/>
<feature type="compositionally biased region" description="Basic and acidic residues" evidence="10">
    <location>
        <begin position="2223"/>
        <end position="2239"/>
    </location>
</feature>
<dbReference type="Gene3D" id="3.40.850.10">
    <property type="entry name" value="Kinesin motor domain"/>
    <property type="match status" value="1"/>
</dbReference>
<dbReference type="PROSITE" id="PS51844">
    <property type="entry name" value="SH3_LIKE"/>
    <property type="match status" value="1"/>
</dbReference>
<dbReference type="GO" id="GO:0005737">
    <property type="term" value="C:cytoplasm"/>
    <property type="evidence" value="ECO:0007669"/>
    <property type="project" value="UniProtKB-ARBA"/>
</dbReference>
<dbReference type="GO" id="GO:0051015">
    <property type="term" value="F:actin filament binding"/>
    <property type="evidence" value="ECO:0007669"/>
    <property type="project" value="InterPro"/>
</dbReference>
<evidence type="ECO:0000259" key="12">
    <source>
        <dbReference type="PROSITE" id="PS51844"/>
    </source>
</evidence>
<dbReference type="GO" id="GO:0000146">
    <property type="term" value="F:microfilament motor activity"/>
    <property type="evidence" value="ECO:0007669"/>
    <property type="project" value="TreeGrafter"/>
</dbReference>
<dbReference type="CDD" id="cd01377">
    <property type="entry name" value="MYSc_class_II"/>
    <property type="match status" value="1"/>
</dbReference>
<feature type="compositionally biased region" description="Basic and acidic residues" evidence="10">
    <location>
        <begin position="2247"/>
        <end position="2261"/>
    </location>
</feature>
<feature type="compositionally biased region" description="Low complexity" evidence="10">
    <location>
        <begin position="196"/>
        <end position="213"/>
    </location>
</feature>